<feature type="binding site" evidence="12">
    <location>
        <position position="252"/>
    </location>
    <ligand>
        <name>Mg(2+)</name>
        <dbReference type="ChEBI" id="CHEBI:18420"/>
        <label>1</label>
    </ligand>
</feature>
<dbReference type="SUPFAM" id="SSF56784">
    <property type="entry name" value="HAD-like"/>
    <property type="match status" value="1"/>
</dbReference>
<comment type="subcellular location">
    <subcellularLocation>
        <location evidence="1 13">Cytoplasm</location>
    </subcellularLocation>
</comment>
<sequence length="276" mass="31154">MTTTILNEFQEKAHPRILCLFDVDGTLTPARQDVSPLMLRTLARLRNHCVTGVVGGSDILKIRDQFKTAGQDLVELFDYVFAENGLTAFKLGQPLASQSFIGWLGEERYQKLVKFCLKYISNLDIPVMRGTFIEFRNGMINISPIGRNASIAERNTFEEYDREHQIRAKFVETLRSEFSDYGLTFSIGGQISFDAFPHGWDKTFALRHVVRDGKTEAGSTTAADLGWDEIHFFGDKTYKGGNDHEIFSDVRTVGHTVTSPEDTIRQLAELFGVRAD</sequence>
<dbReference type="InterPro" id="IPR023214">
    <property type="entry name" value="HAD_sf"/>
</dbReference>
<feature type="binding site" evidence="11">
    <location>
        <position position="31"/>
    </location>
    <ligand>
        <name>alpha-D-mannose 1-phosphate</name>
        <dbReference type="ChEBI" id="CHEBI:58409"/>
    </ligand>
</feature>
<accession>A0A061H7V4</accession>
<evidence type="ECO:0000256" key="1">
    <source>
        <dbReference type="ARBA" id="ARBA00004496"/>
    </source>
</evidence>
<comment type="similarity">
    <text evidence="3 13">Belongs to the eukaryotic PMM family.</text>
</comment>
<comment type="function">
    <text evidence="13">Involved in the synthesis of the GDP-mannose and dolichol-phosphate-mannose required for a number of critical mannosyl transfer reactions.</text>
</comment>
<evidence type="ECO:0000256" key="12">
    <source>
        <dbReference type="PIRSR" id="PIRSR605002-3"/>
    </source>
</evidence>
<dbReference type="GO" id="GO:0006487">
    <property type="term" value="P:protein N-linked glycosylation"/>
    <property type="evidence" value="ECO:0007669"/>
    <property type="project" value="TreeGrafter"/>
</dbReference>
<dbReference type="OrthoDB" id="10264771at2759"/>
<comment type="cofactor">
    <cofactor evidence="12">
        <name>Mg(2+)</name>
        <dbReference type="ChEBI" id="CHEBI:18420"/>
    </cofactor>
</comment>
<feature type="binding site" evidence="11">
    <location>
        <position position="136"/>
    </location>
    <ligand>
        <name>alpha-D-mannose 1-phosphate</name>
        <dbReference type="ChEBI" id="CHEBI:58409"/>
    </ligand>
</feature>
<dbReference type="Proteomes" id="UP000053664">
    <property type="component" value="Unassembled WGS sequence"/>
</dbReference>
<dbReference type="InterPro" id="IPR005002">
    <property type="entry name" value="PMM"/>
</dbReference>
<dbReference type="AlphaFoldDB" id="A0A061H7V4"/>
<dbReference type="GO" id="GO:0004615">
    <property type="term" value="F:phosphomannomutase activity"/>
    <property type="evidence" value="ECO:0007669"/>
    <property type="project" value="UniProtKB-EC"/>
</dbReference>
<name>A0A061H7V4_9BASI</name>
<dbReference type="KEGG" id="pfp:PFL1_04417"/>
<feature type="binding site" evidence="11">
    <location>
        <position position="194"/>
    </location>
    <ligand>
        <name>alpha-D-mannose 1-phosphate</name>
        <dbReference type="ChEBI" id="CHEBI:58409"/>
    </ligand>
</feature>
<dbReference type="EMBL" id="KE361636">
    <property type="protein sequence ID" value="EPQ28090.1"/>
    <property type="molecule type" value="Genomic_DNA"/>
</dbReference>
<dbReference type="SFLD" id="SFLDS00003">
    <property type="entry name" value="Haloacid_Dehalogenase"/>
    <property type="match status" value="1"/>
</dbReference>
<protein>
    <recommendedName>
        <fullName evidence="5 13">Phosphomannomutase</fullName>
        <ecNumber evidence="5 13">5.4.2.8</ecNumber>
    </recommendedName>
</protein>
<dbReference type="eggNOG" id="KOG3189">
    <property type="taxonomic scope" value="Eukaryota"/>
</dbReference>
<evidence type="ECO:0000256" key="7">
    <source>
        <dbReference type="ARBA" id="ARBA00022723"/>
    </source>
</evidence>
<evidence type="ECO:0000256" key="8">
    <source>
        <dbReference type="ARBA" id="ARBA00022842"/>
    </source>
</evidence>
<dbReference type="GO" id="GO:0005829">
    <property type="term" value="C:cytosol"/>
    <property type="evidence" value="ECO:0007669"/>
    <property type="project" value="TreeGrafter"/>
</dbReference>
<dbReference type="CDD" id="cd02585">
    <property type="entry name" value="HAD_PMM"/>
    <property type="match status" value="1"/>
</dbReference>
<dbReference type="Pfam" id="PF03332">
    <property type="entry name" value="PMM"/>
    <property type="match status" value="1"/>
</dbReference>
<feature type="binding site" evidence="12">
    <location>
        <position position="247"/>
    </location>
    <ligand>
        <name>Mg(2+)</name>
        <dbReference type="ChEBI" id="CHEBI:18420"/>
        <label>1</label>
    </ligand>
</feature>
<dbReference type="UniPathway" id="UPA00126">
    <property type="reaction ID" value="UER00424"/>
</dbReference>
<dbReference type="SFLD" id="SFLDF00445">
    <property type="entry name" value="alpha-phosphomannomutase"/>
    <property type="match status" value="1"/>
</dbReference>
<keyword evidence="7 12" id="KW-0479">Metal-binding</keyword>
<dbReference type="GO" id="GO:0046872">
    <property type="term" value="F:metal ion binding"/>
    <property type="evidence" value="ECO:0007669"/>
    <property type="project" value="UniProtKB-KW"/>
</dbReference>
<dbReference type="GO" id="GO:0006013">
    <property type="term" value="P:mannose metabolic process"/>
    <property type="evidence" value="ECO:0007669"/>
    <property type="project" value="TreeGrafter"/>
</dbReference>
<feature type="binding site" evidence="12">
    <location>
        <position position="235"/>
    </location>
    <ligand>
        <name>Mg(2+)</name>
        <dbReference type="ChEBI" id="CHEBI:18420"/>
        <label>2</label>
    </ligand>
</feature>
<evidence type="ECO:0000256" key="3">
    <source>
        <dbReference type="ARBA" id="ARBA00009736"/>
    </source>
</evidence>
<keyword evidence="8 12" id="KW-0460">Magnesium</keyword>
<evidence type="ECO:0000256" key="13">
    <source>
        <dbReference type="RuleBase" id="RU361118"/>
    </source>
</evidence>
<gene>
    <name evidence="14" type="ORF">PFL1_04417</name>
</gene>
<dbReference type="GO" id="GO:0009298">
    <property type="term" value="P:GDP-mannose biosynthetic process"/>
    <property type="evidence" value="ECO:0007669"/>
    <property type="project" value="UniProtKB-UniPathway"/>
</dbReference>
<dbReference type="InterPro" id="IPR036412">
    <property type="entry name" value="HAD-like_sf"/>
</dbReference>
<evidence type="ECO:0000256" key="6">
    <source>
        <dbReference type="ARBA" id="ARBA00022490"/>
    </source>
</evidence>
<keyword evidence="9 13" id="KW-0413">Isomerase</keyword>
<feature type="binding site" evidence="12">
    <location>
        <position position="22"/>
    </location>
    <ligand>
        <name>Mg(2+)</name>
        <dbReference type="ChEBI" id="CHEBI:18420"/>
        <label>1</label>
    </ligand>
</feature>
<evidence type="ECO:0000313" key="14">
    <source>
        <dbReference type="EMBL" id="EPQ28090.1"/>
    </source>
</evidence>
<keyword evidence="6 13" id="KW-0963">Cytoplasm</keyword>
<proteinExistence type="inferred from homology"/>
<comment type="pathway">
    <text evidence="2 13">Nucleotide-sugar biosynthesis; GDP-alpha-D-mannose biosynthesis; alpha-D-mannose 1-phosphate from D-fructose 6-phosphate: step 2/2.</text>
</comment>
<evidence type="ECO:0000256" key="2">
    <source>
        <dbReference type="ARBA" id="ARBA00004699"/>
    </source>
</evidence>
<dbReference type="FunFam" id="3.30.1240.20:FF:000001">
    <property type="entry name" value="Phosphomannomutase"/>
    <property type="match status" value="1"/>
</dbReference>
<dbReference type="EC" id="5.4.2.8" evidence="5 13"/>
<feature type="binding site" evidence="11">
    <location>
        <position position="154"/>
    </location>
    <ligand>
        <name>alpha-D-mannose 1-phosphate</name>
        <dbReference type="ChEBI" id="CHEBI:58409"/>
    </ligand>
</feature>
<dbReference type="HOGENOM" id="CLU_065642_0_1_1"/>
<organism evidence="14 15">
    <name type="scientific">Pseudozyma flocculosa PF-1</name>
    <dbReference type="NCBI Taxonomy" id="1277687"/>
    <lineage>
        <taxon>Eukaryota</taxon>
        <taxon>Fungi</taxon>
        <taxon>Dikarya</taxon>
        <taxon>Basidiomycota</taxon>
        <taxon>Ustilaginomycotina</taxon>
        <taxon>Ustilaginomycetes</taxon>
        <taxon>Ustilaginales</taxon>
        <taxon>Ustilaginaceae</taxon>
        <taxon>Pseudozyma</taxon>
    </lineage>
</organism>
<dbReference type="SFLD" id="SFLDG01140">
    <property type="entry name" value="C2.B:_Phosphomannomutase_and_P"/>
    <property type="match status" value="1"/>
</dbReference>
<dbReference type="InterPro" id="IPR006379">
    <property type="entry name" value="HAD-SF_hydro_IIB"/>
</dbReference>
<evidence type="ECO:0000313" key="15">
    <source>
        <dbReference type="Proteomes" id="UP000053664"/>
    </source>
</evidence>
<dbReference type="SFLD" id="SFLDG01143">
    <property type="entry name" value="C2.B.3:_Phosphomannomutase_Lik"/>
    <property type="match status" value="1"/>
</dbReference>
<feature type="active site" description="Proton donor/acceptor" evidence="10">
    <location>
        <position position="24"/>
    </location>
</feature>
<dbReference type="PANTHER" id="PTHR10466">
    <property type="entry name" value="PHOSPHOMANNOMUTASE"/>
    <property type="match status" value="1"/>
</dbReference>
<dbReference type="Gene3D" id="3.30.1240.20">
    <property type="match status" value="1"/>
</dbReference>
<dbReference type="PANTHER" id="PTHR10466:SF0">
    <property type="entry name" value="PHOSPHOMANNOMUTASE"/>
    <property type="match status" value="1"/>
</dbReference>
<evidence type="ECO:0000256" key="9">
    <source>
        <dbReference type="ARBA" id="ARBA00023235"/>
    </source>
</evidence>
<dbReference type="NCBIfam" id="TIGR01484">
    <property type="entry name" value="HAD-SF-IIB"/>
    <property type="match status" value="1"/>
</dbReference>
<evidence type="ECO:0000256" key="11">
    <source>
        <dbReference type="PIRSR" id="PIRSR605002-2"/>
    </source>
</evidence>
<evidence type="ECO:0000256" key="10">
    <source>
        <dbReference type="PIRSR" id="PIRSR605002-1"/>
    </source>
</evidence>
<feature type="binding site" evidence="11">
    <location>
        <position position="147"/>
    </location>
    <ligand>
        <name>alpha-D-mannose 1-phosphate</name>
        <dbReference type="ChEBI" id="CHEBI:58409"/>
    </ligand>
</feature>
<dbReference type="Gene3D" id="3.40.50.1000">
    <property type="entry name" value="HAD superfamily/HAD-like"/>
    <property type="match status" value="1"/>
</dbReference>
<dbReference type="GeneID" id="19318521"/>
<comment type="catalytic activity">
    <reaction evidence="13">
        <text>alpha-D-mannose 1-phosphate = D-mannose 6-phosphate</text>
        <dbReference type="Rhea" id="RHEA:11140"/>
        <dbReference type="ChEBI" id="CHEBI:58409"/>
        <dbReference type="ChEBI" id="CHEBI:58735"/>
        <dbReference type="EC" id="5.4.2.8"/>
    </reaction>
</comment>
<dbReference type="RefSeq" id="XP_007880133.1">
    <property type="nucleotide sequence ID" value="XM_007881942.1"/>
</dbReference>
<evidence type="ECO:0000256" key="4">
    <source>
        <dbReference type="ARBA" id="ARBA00011738"/>
    </source>
</evidence>
<feature type="active site" description="Nucleophile" evidence="10">
    <location>
        <position position="22"/>
    </location>
</feature>
<evidence type="ECO:0000256" key="5">
    <source>
        <dbReference type="ARBA" id="ARBA00012730"/>
    </source>
</evidence>
<reference evidence="14 15" key="1">
    <citation type="journal article" date="2013" name="Plant Cell">
        <title>The transition from a phytopathogenic smut ancestor to an anamorphic biocontrol agent deciphered by comparative whole-genome analysis.</title>
        <authorList>
            <person name="Lefebvre F."/>
            <person name="Joly D.L."/>
            <person name="Labbe C."/>
            <person name="Teichmann B."/>
            <person name="Linning R."/>
            <person name="Belzile F."/>
            <person name="Bakkeren G."/>
            <person name="Belanger R.R."/>
        </authorList>
    </citation>
    <scope>NUCLEOTIDE SEQUENCE [LARGE SCALE GENOMIC DNA]</scope>
    <source>
        <strain evidence="14 15">PF-1</strain>
    </source>
</reference>
<dbReference type="InterPro" id="IPR043169">
    <property type="entry name" value="PMM_cap"/>
</dbReference>
<comment type="subunit">
    <text evidence="4 13">Homodimer.</text>
</comment>
<feature type="binding site" evidence="12">
    <location>
        <position position="24"/>
    </location>
    <ligand>
        <name>Mg(2+)</name>
        <dbReference type="ChEBI" id="CHEBI:18420"/>
        <label>1</label>
    </ligand>
</feature>
<feature type="binding site" evidence="12">
    <location>
        <position position="249"/>
    </location>
    <ligand>
        <name>Mg(2+)</name>
        <dbReference type="ChEBI" id="CHEBI:18420"/>
        <label>1</label>
    </ligand>
</feature>
<feature type="binding site" evidence="11">
    <location>
        <position position="192"/>
    </location>
    <ligand>
        <name>alpha-D-mannose 1-phosphate</name>
        <dbReference type="ChEBI" id="CHEBI:58409"/>
    </ligand>
</feature>